<gene>
    <name evidence="1" type="ORF">ALP65_02143</name>
</gene>
<accession>A0A3M5DQK2</accession>
<protein>
    <submittedName>
        <fullName evidence="1">Uncharacterized protein</fullName>
    </submittedName>
</protein>
<reference evidence="1 2" key="1">
    <citation type="submission" date="2018-08" db="EMBL/GenBank/DDBJ databases">
        <title>Recombination of ecologically and evolutionarily significant loci maintains genetic cohesion in the Pseudomonas syringae species complex.</title>
        <authorList>
            <person name="Dillon M."/>
            <person name="Thakur S."/>
            <person name="Almeida R.N.D."/>
            <person name="Weir B.S."/>
            <person name="Guttman D.S."/>
        </authorList>
    </citation>
    <scope>NUCLEOTIDE SEQUENCE [LARGE SCALE GENOMIC DNA]</scope>
    <source>
        <strain evidence="1 2">ICMP 7846</strain>
    </source>
</reference>
<proteinExistence type="predicted"/>
<evidence type="ECO:0000313" key="2">
    <source>
        <dbReference type="Proteomes" id="UP000270834"/>
    </source>
</evidence>
<dbReference type="EMBL" id="RBSQ01000842">
    <property type="protein sequence ID" value="RMS51593.1"/>
    <property type="molecule type" value="Genomic_DNA"/>
</dbReference>
<evidence type="ECO:0000313" key="1">
    <source>
        <dbReference type="EMBL" id="RMS51593.1"/>
    </source>
</evidence>
<dbReference type="AlphaFoldDB" id="A0A3M5DQK2"/>
<sequence length="46" mass="5519">MYVFHTLKNSEWRLSSFPAHLDTVLSRSKEFYSSKLELLEQEVQLM</sequence>
<name>A0A3M5DQK2_PSEAI</name>
<organism evidence="1 2">
    <name type="scientific">Pseudomonas aeruginosa</name>
    <dbReference type="NCBI Taxonomy" id="287"/>
    <lineage>
        <taxon>Bacteria</taxon>
        <taxon>Pseudomonadati</taxon>
        <taxon>Pseudomonadota</taxon>
        <taxon>Gammaproteobacteria</taxon>
        <taxon>Pseudomonadales</taxon>
        <taxon>Pseudomonadaceae</taxon>
        <taxon>Pseudomonas</taxon>
    </lineage>
</organism>
<dbReference type="Proteomes" id="UP000270834">
    <property type="component" value="Unassembled WGS sequence"/>
</dbReference>
<comment type="caution">
    <text evidence="1">The sequence shown here is derived from an EMBL/GenBank/DDBJ whole genome shotgun (WGS) entry which is preliminary data.</text>
</comment>